<evidence type="ECO:0000256" key="8">
    <source>
        <dbReference type="ARBA" id="ARBA00035585"/>
    </source>
</evidence>
<reference evidence="11 12" key="1">
    <citation type="submission" date="2017-09" db="EMBL/GenBank/DDBJ databases">
        <authorList>
            <consortium name="International Durum Wheat Genome Sequencing Consortium (IDWGSC)"/>
            <person name="Milanesi L."/>
        </authorList>
    </citation>
    <scope>NUCLEOTIDE SEQUENCE [LARGE SCALE GENOMIC DNA]</scope>
    <source>
        <strain evidence="12">cv. Svevo</strain>
    </source>
</reference>
<feature type="region of interest" description="Disordered" evidence="9">
    <location>
        <begin position="101"/>
        <end position="148"/>
    </location>
</feature>
<dbReference type="Gramene" id="TRITD1Av1G137480.2">
    <property type="protein sequence ID" value="TRITD1Av1G137480.2"/>
    <property type="gene ID" value="TRITD1Av1G137480"/>
</dbReference>
<feature type="transmembrane region" description="Helical" evidence="10">
    <location>
        <begin position="162"/>
        <end position="181"/>
    </location>
</feature>
<keyword evidence="4 10" id="KW-0812">Transmembrane</keyword>
<name>A0A9R0QAD9_TRITD</name>
<evidence type="ECO:0000256" key="3">
    <source>
        <dbReference type="ARBA" id="ARBA00022475"/>
    </source>
</evidence>
<dbReference type="AlphaFoldDB" id="A0A9R0QAD9"/>
<dbReference type="GO" id="GO:1903425">
    <property type="term" value="F:fluoride transmembrane transporter activity"/>
    <property type="evidence" value="ECO:0007669"/>
    <property type="project" value="TreeGrafter"/>
</dbReference>
<feature type="transmembrane region" description="Helical" evidence="10">
    <location>
        <begin position="201"/>
        <end position="222"/>
    </location>
</feature>
<dbReference type="PANTHER" id="PTHR28259:SF1">
    <property type="entry name" value="FLUORIDE EXPORT PROTEIN 1-RELATED"/>
    <property type="match status" value="1"/>
</dbReference>
<keyword evidence="3" id="KW-1003">Cell membrane</keyword>
<comment type="function">
    <text evidence="1">Fluoride channel required for the rapid expulsion of cytoplasmic fluoride.</text>
</comment>
<feature type="region of interest" description="Disordered" evidence="9">
    <location>
        <begin position="1"/>
        <end position="56"/>
    </location>
</feature>
<dbReference type="GO" id="GO:0005886">
    <property type="term" value="C:plasma membrane"/>
    <property type="evidence" value="ECO:0007669"/>
    <property type="project" value="UniProtKB-SubCell"/>
</dbReference>
<keyword evidence="5 10" id="KW-1133">Transmembrane helix</keyword>
<evidence type="ECO:0008006" key="13">
    <source>
        <dbReference type="Google" id="ProtNLM"/>
    </source>
</evidence>
<evidence type="ECO:0000313" key="12">
    <source>
        <dbReference type="Proteomes" id="UP000324705"/>
    </source>
</evidence>
<keyword evidence="12" id="KW-1185">Reference proteome</keyword>
<organism evidence="11 12">
    <name type="scientific">Triticum turgidum subsp. durum</name>
    <name type="common">Durum wheat</name>
    <name type="synonym">Triticum durum</name>
    <dbReference type="NCBI Taxonomy" id="4567"/>
    <lineage>
        <taxon>Eukaryota</taxon>
        <taxon>Viridiplantae</taxon>
        <taxon>Streptophyta</taxon>
        <taxon>Embryophyta</taxon>
        <taxon>Tracheophyta</taxon>
        <taxon>Spermatophyta</taxon>
        <taxon>Magnoliopsida</taxon>
        <taxon>Liliopsida</taxon>
        <taxon>Poales</taxon>
        <taxon>Poaceae</taxon>
        <taxon>BOP clade</taxon>
        <taxon>Pooideae</taxon>
        <taxon>Triticodae</taxon>
        <taxon>Triticeae</taxon>
        <taxon>Triticinae</taxon>
        <taxon>Triticum</taxon>
    </lineage>
</organism>
<feature type="compositionally biased region" description="Basic and acidic residues" evidence="9">
    <location>
        <begin position="111"/>
        <end position="123"/>
    </location>
</feature>
<evidence type="ECO:0000256" key="7">
    <source>
        <dbReference type="ARBA" id="ARBA00035120"/>
    </source>
</evidence>
<comment type="subcellular location">
    <subcellularLocation>
        <location evidence="2">Cell membrane</location>
        <topology evidence="2">Multi-pass membrane protein</topology>
    </subcellularLocation>
</comment>
<feature type="compositionally biased region" description="Basic and acidic residues" evidence="9">
    <location>
        <begin position="1"/>
        <end position="12"/>
    </location>
</feature>
<dbReference type="Pfam" id="PF02537">
    <property type="entry name" value="CRCB"/>
    <property type="match status" value="1"/>
</dbReference>
<evidence type="ECO:0000256" key="10">
    <source>
        <dbReference type="SAM" id="Phobius"/>
    </source>
</evidence>
<evidence type="ECO:0000313" key="11">
    <source>
        <dbReference type="EMBL" id="VAH06239.1"/>
    </source>
</evidence>
<gene>
    <name evidence="11" type="ORF">TRITD_1Av1G137480</name>
</gene>
<evidence type="ECO:0000256" key="1">
    <source>
        <dbReference type="ARBA" id="ARBA00002598"/>
    </source>
</evidence>
<evidence type="ECO:0000256" key="2">
    <source>
        <dbReference type="ARBA" id="ARBA00004651"/>
    </source>
</evidence>
<proteinExistence type="inferred from homology"/>
<accession>A0A9R0QAD9</accession>
<evidence type="ECO:0000256" key="5">
    <source>
        <dbReference type="ARBA" id="ARBA00022989"/>
    </source>
</evidence>
<evidence type="ECO:0000256" key="9">
    <source>
        <dbReference type="SAM" id="MobiDB-lite"/>
    </source>
</evidence>
<comment type="similarity">
    <text evidence="7">Belongs to the fluoride channel Fluc/FEX (TC 1.A.43) family.</text>
</comment>
<evidence type="ECO:0000256" key="6">
    <source>
        <dbReference type="ARBA" id="ARBA00023136"/>
    </source>
</evidence>
<protein>
    <recommendedName>
        <fullName evidence="13">Fluoride ion transporter CrcB</fullName>
    </recommendedName>
</protein>
<sequence>MDDSSTRSHVSEGNRLGYVRSESMDSDGHPSAARSGSLLSRRSSRPSSRGSISLSREMGDSILNSMRHSLQSADQLLGDADGSALAQVIDSGDRVLALEDEDDEDTANTLDQHKFGPVRDNRIHGYSSHGTGLPAPESSVEPKGESSSGKVEEYMLSRRLDYASYLIHLAAFGLFGVFTRYGLQKLFGPGCLALTSNQSPLYLDLPSNMLGSFLMAWFGIIFKTDIRHISEHLIVGITTGYMGSLTTFSGWNQAMECSSSMSPSGWAPKQVSAYEAGS</sequence>
<comment type="catalytic activity">
    <reaction evidence="8">
        <text>fluoride(in) = fluoride(out)</text>
        <dbReference type="Rhea" id="RHEA:76159"/>
        <dbReference type="ChEBI" id="CHEBI:17051"/>
    </reaction>
    <physiologicalReaction direction="left-to-right" evidence="8">
        <dbReference type="Rhea" id="RHEA:76160"/>
    </physiologicalReaction>
</comment>
<feature type="compositionally biased region" description="Low complexity" evidence="9">
    <location>
        <begin position="30"/>
        <end position="56"/>
    </location>
</feature>
<keyword evidence="6 10" id="KW-0472">Membrane</keyword>
<dbReference type="EMBL" id="LT934111">
    <property type="protein sequence ID" value="VAH06239.1"/>
    <property type="molecule type" value="Genomic_DNA"/>
</dbReference>
<dbReference type="PANTHER" id="PTHR28259">
    <property type="entry name" value="FLUORIDE EXPORT PROTEIN 1-RELATED"/>
    <property type="match status" value="1"/>
</dbReference>
<evidence type="ECO:0000256" key="4">
    <source>
        <dbReference type="ARBA" id="ARBA00022692"/>
    </source>
</evidence>
<dbReference type="Proteomes" id="UP000324705">
    <property type="component" value="Chromosome 1A"/>
</dbReference>
<dbReference type="InterPro" id="IPR003691">
    <property type="entry name" value="FluC"/>
</dbReference>